<reference evidence="2" key="1">
    <citation type="journal article" date="2019" name="Int. J. Syst. Evol. Microbiol.">
        <title>The Global Catalogue of Microorganisms (GCM) 10K type strain sequencing project: providing services to taxonomists for standard genome sequencing and annotation.</title>
        <authorList>
            <consortium name="The Broad Institute Genomics Platform"/>
            <consortium name="The Broad Institute Genome Sequencing Center for Infectious Disease"/>
            <person name="Wu L."/>
            <person name="Ma J."/>
        </authorList>
    </citation>
    <scope>NUCLEOTIDE SEQUENCE [LARGE SCALE GENOMIC DNA]</scope>
    <source>
        <strain evidence="2">CCUG 55250</strain>
    </source>
</reference>
<sequence length="248" mass="28385">MTIFRFILLGGLLLIIEQRAVAQLQNRVLGVGGGFSPLQFKDYFHSDYTYRGAGLRLQAFYQQERRKTEWQLDAAYSLANPQSIVSRKATTRFMDVGFTYLWRLSAVSRPQRRFQYFAGPGLRLFGTSTNYSPDIDVSTVVATAAIAVGGSVKADYRIGTKQRIQAQLFAPLISTFYRPNYLYAGRDQVTASWVNQNVVFDGQVRYGYQPGNRFQVNVFYQFQYFRFEPPRPVIGLRQTIGIGIQRTF</sequence>
<name>A0ABW0I7L6_9BACT</name>
<dbReference type="EMBL" id="JBHSMA010000001">
    <property type="protein sequence ID" value="MFC5408102.1"/>
    <property type="molecule type" value="Genomic_DNA"/>
</dbReference>
<comment type="caution">
    <text evidence="1">The sequence shown here is derived from an EMBL/GenBank/DDBJ whole genome shotgun (WGS) entry which is preliminary data.</text>
</comment>
<keyword evidence="2" id="KW-1185">Reference proteome</keyword>
<proteinExistence type="predicted"/>
<dbReference type="RefSeq" id="WP_379840788.1">
    <property type="nucleotide sequence ID" value="NZ_JBHSMA010000001.1"/>
</dbReference>
<evidence type="ECO:0008006" key="3">
    <source>
        <dbReference type="Google" id="ProtNLM"/>
    </source>
</evidence>
<gene>
    <name evidence="1" type="ORF">ACFPMF_02185</name>
</gene>
<accession>A0ABW0I7L6</accession>
<protein>
    <recommendedName>
        <fullName evidence="3">DUF481 domain-containing protein</fullName>
    </recommendedName>
</protein>
<evidence type="ECO:0000313" key="2">
    <source>
        <dbReference type="Proteomes" id="UP001596106"/>
    </source>
</evidence>
<dbReference type="Proteomes" id="UP001596106">
    <property type="component" value="Unassembled WGS sequence"/>
</dbReference>
<organism evidence="1 2">
    <name type="scientific">Larkinella bovis</name>
    <dbReference type="NCBI Taxonomy" id="683041"/>
    <lineage>
        <taxon>Bacteria</taxon>
        <taxon>Pseudomonadati</taxon>
        <taxon>Bacteroidota</taxon>
        <taxon>Cytophagia</taxon>
        <taxon>Cytophagales</taxon>
        <taxon>Spirosomataceae</taxon>
        <taxon>Larkinella</taxon>
    </lineage>
</organism>
<evidence type="ECO:0000313" key="1">
    <source>
        <dbReference type="EMBL" id="MFC5408102.1"/>
    </source>
</evidence>